<feature type="transmembrane region" description="Helical" evidence="2">
    <location>
        <begin position="277"/>
        <end position="297"/>
    </location>
</feature>
<feature type="transmembrane region" description="Helical" evidence="2">
    <location>
        <begin position="438"/>
        <end position="458"/>
    </location>
</feature>
<dbReference type="Pfam" id="PF06772">
    <property type="entry name" value="LtrA"/>
    <property type="match status" value="1"/>
</dbReference>
<keyword evidence="2" id="KW-1133">Transmembrane helix</keyword>
<name>A0A0D2E140_9EURO</name>
<feature type="transmembrane region" description="Helical" evidence="2">
    <location>
        <begin position="359"/>
        <end position="378"/>
    </location>
</feature>
<evidence type="ECO:0000313" key="3">
    <source>
        <dbReference type="EMBL" id="KIW68022.1"/>
    </source>
</evidence>
<feature type="compositionally biased region" description="Basic residues" evidence="1">
    <location>
        <begin position="20"/>
        <end position="38"/>
    </location>
</feature>
<feature type="region of interest" description="Disordered" evidence="1">
    <location>
        <begin position="669"/>
        <end position="688"/>
    </location>
</feature>
<feature type="transmembrane region" description="Helical" evidence="2">
    <location>
        <begin position="333"/>
        <end position="353"/>
    </location>
</feature>
<feature type="region of interest" description="Disordered" evidence="1">
    <location>
        <begin position="1"/>
        <end position="38"/>
    </location>
</feature>
<organism evidence="3 4">
    <name type="scientific">Phialophora macrospora</name>
    <dbReference type="NCBI Taxonomy" id="1851006"/>
    <lineage>
        <taxon>Eukaryota</taxon>
        <taxon>Fungi</taxon>
        <taxon>Dikarya</taxon>
        <taxon>Ascomycota</taxon>
        <taxon>Pezizomycotina</taxon>
        <taxon>Eurotiomycetes</taxon>
        <taxon>Chaetothyriomycetidae</taxon>
        <taxon>Chaetothyriales</taxon>
        <taxon>Herpotrichiellaceae</taxon>
        <taxon>Phialophora</taxon>
    </lineage>
</organism>
<gene>
    <name evidence="3" type="ORF">PV04_03997</name>
</gene>
<evidence type="ECO:0000256" key="2">
    <source>
        <dbReference type="SAM" id="Phobius"/>
    </source>
</evidence>
<dbReference type="PANTHER" id="PTHR36840">
    <property type="entry name" value="BLL5714 PROTEIN"/>
    <property type="match status" value="1"/>
</dbReference>
<feature type="compositionally biased region" description="Basic and acidic residues" evidence="1">
    <location>
        <begin position="676"/>
        <end position="688"/>
    </location>
</feature>
<reference evidence="3 4" key="1">
    <citation type="submission" date="2015-01" db="EMBL/GenBank/DDBJ databases">
        <title>The Genome Sequence of Capronia semiimmersa CBS27337.</title>
        <authorList>
            <consortium name="The Broad Institute Genomics Platform"/>
            <person name="Cuomo C."/>
            <person name="de Hoog S."/>
            <person name="Gorbushina A."/>
            <person name="Stielow B."/>
            <person name="Teixiera M."/>
            <person name="Abouelleil A."/>
            <person name="Chapman S.B."/>
            <person name="Priest M."/>
            <person name="Young S.K."/>
            <person name="Wortman J."/>
            <person name="Nusbaum C."/>
            <person name="Birren B."/>
        </authorList>
    </citation>
    <scope>NUCLEOTIDE SEQUENCE [LARGE SCALE GENOMIC DNA]</scope>
    <source>
        <strain evidence="3 4">CBS 27337</strain>
    </source>
</reference>
<feature type="transmembrane region" description="Helical" evidence="2">
    <location>
        <begin position="532"/>
        <end position="549"/>
    </location>
</feature>
<evidence type="ECO:0000313" key="4">
    <source>
        <dbReference type="Proteomes" id="UP000054266"/>
    </source>
</evidence>
<keyword evidence="2" id="KW-0472">Membrane</keyword>
<feature type="transmembrane region" description="Helical" evidence="2">
    <location>
        <begin position="569"/>
        <end position="585"/>
    </location>
</feature>
<feature type="transmembrane region" description="Helical" evidence="2">
    <location>
        <begin position="413"/>
        <end position="432"/>
    </location>
</feature>
<dbReference type="InterPro" id="IPR010640">
    <property type="entry name" value="Low_temperature_requirement_A"/>
</dbReference>
<dbReference type="AlphaFoldDB" id="A0A0D2E140"/>
<keyword evidence="2" id="KW-0812">Transmembrane</keyword>
<dbReference type="PANTHER" id="PTHR36840:SF1">
    <property type="entry name" value="BLL5714 PROTEIN"/>
    <property type="match status" value="1"/>
</dbReference>
<dbReference type="Proteomes" id="UP000054266">
    <property type="component" value="Unassembled WGS sequence"/>
</dbReference>
<sequence length="688" mass="78149">MDPAPDPDLEKGGTVSPKAHEHHHLPFHHDHPHSHGHRGRRFLEFVHPHTGKRLVVCQTPEQAERRRAELLQQQSDNEFDVILQGSAEHLEAIRDLHAHHEAKRDRLREQHGDLYSDIEHVKSELDALAAEIHHATAHAVSLDASFDRYGYSAHLRTTDDDSEKSSIIHSDHPSAQEKYKDRTVEAVQFFRRPTVRQYFHKGLLWRSSRAGEVGSFELFVDLVYVGVIDIIGEKAAEHPDGLSLLQFVIVFCIAWKIWADLTMWINYFEIDDIFQRICVVFYLICLFGFTTNIFYAFDSTYTSCIAFYVTQRLFAATWFTAVAVILRQVRGAMLMTAAINVVTAAIWIASIHVAWPGQLAPIAMAIVTDLFGNVLLIGTMKAAAKKMLPEVIARAFEFFPAINIEHRVERNNAFVSLVFGYSILTILFQSRASFGINAFFGKGVLGLIQAFIFNWIYFEVDAYHVHVHAIRRHWLSASVWVTAHLPFIMGYVLAASTLSRLVLAHDCSDADPHDLGEHYEENSEAEVSHGLRWFYCGGLGIALISMAVISFCHIHKRLEKCRLRKRPRLAIRLCVAAIIICLPTAKSLSSLDLISITTVLVFLVLCVDLYGMSCNGDRFFTGGWCEESKKSRTYSAKCKLGRRRRQELEEALRKGQKVSLSDLLKRHSSMSSLESQDSRDEEWHGGHY</sequence>
<feature type="transmembrane region" description="Helical" evidence="2">
    <location>
        <begin position="244"/>
        <end position="265"/>
    </location>
</feature>
<keyword evidence="4" id="KW-1185">Reference proteome</keyword>
<dbReference type="EMBL" id="KN846958">
    <property type="protein sequence ID" value="KIW68022.1"/>
    <property type="molecule type" value="Genomic_DNA"/>
</dbReference>
<proteinExistence type="predicted"/>
<evidence type="ECO:0000256" key="1">
    <source>
        <dbReference type="SAM" id="MobiDB-lite"/>
    </source>
</evidence>
<feature type="transmembrane region" description="Helical" evidence="2">
    <location>
        <begin position="309"/>
        <end position="326"/>
    </location>
</feature>
<protein>
    <submittedName>
        <fullName evidence="3">Uncharacterized protein</fullName>
    </submittedName>
</protein>
<feature type="transmembrane region" description="Helical" evidence="2">
    <location>
        <begin position="474"/>
        <end position="494"/>
    </location>
</feature>
<accession>A0A0D2E140</accession>
<dbReference type="STRING" id="5601.A0A0D2E140"/>
<dbReference type="HOGENOM" id="CLU_022899_1_0_1"/>
<feature type="transmembrane region" description="Helical" evidence="2">
    <location>
        <begin position="591"/>
        <end position="610"/>
    </location>
</feature>